<evidence type="ECO:0000313" key="8">
    <source>
        <dbReference type="Proteomes" id="UP000198611"/>
    </source>
</evidence>
<dbReference type="Gene3D" id="3.40.50.150">
    <property type="entry name" value="Vaccinia Virus protein VP39"/>
    <property type="match status" value="1"/>
</dbReference>
<dbReference type="OrthoDB" id="9787825at2"/>
<evidence type="ECO:0000259" key="6">
    <source>
        <dbReference type="Pfam" id="PF00590"/>
    </source>
</evidence>
<dbReference type="SUPFAM" id="SSF53335">
    <property type="entry name" value="S-adenosyl-L-methionine-dependent methyltransferases"/>
    <property type="match status" value="1"/>
</dbReference>
<dbReference type="GO" id="GO:0032259">
    <property type="term" value="P:methylation"/>
    <property type="evidence" value="ECO:0007669"/>
    <property type="project" value="UniProtKB-KW"/>
</dbReference>
<dbReference type="InterPro" id="IPR029063">
    <property type="entry name" value="SAM-dependent_MTases_sf"/>
</dbReference>
<dbReference type="NCBIfam" id="TIGR02469">
    <property type="entry name" value="CbiT"/>
    <property type="match status" value="1"/>
</dbReference>
<feature type="domain" description="Tetrapyrrole methylase" evidence="6">
    <location>
        <begin position="14"/>
        <end position="198"/>
    </location>
</feature>
<dbReference type="InterPro" id="IPR000878">
    <property type="entry name" value="4pyrrol_Mease"/>
</dbReference>
<dbReference type="GO" id="GO:0009236">
    <property type="term" value="P:cobalamin biosynthetic process"/>
    <property type="evidence" value="ECO:0007669"/>
    <property type="project" value="UniProtKB-UniPathway"/>
</dbReference>
<dbReference type="InterPro" id="IPR012818">
    <property type="entry name" value="CbiE"/>
</dbReference>
<dbReference type="UniPathway" id="UPA00148"/>
<dbReference type="RefSeq" id="WP_093427634.1">
    <property type="nucleotide sequence ID" value="NZ_FOMJ01000002.1"/>
</dbReference>
<name>A0A1I1Q4I6_9GAMM</name>
<evidence type="ECO:0000313" key="7">
    <source>
        <dbReference type="EMBL" id="SFD16935.1"/>
    </source>
</evidence>
<dbReference type="PANTHER" id="PTHR43182">
    <property type="entry name" value="COBALT-PRECORRIN-6B C(15)-METHYLTRANSFERASE (DECARBOXYLATING)"/>
    <property type="match status" value="1"/>
</dbReference>
<accession>A0A1I1Q4I6</accession>
<gene>
    <name evidence="7" type="ORF">SAMN05660831_00980</name>
</gene>
<organism evidence="7 8">
    <name type="scientific">Thiohalospira halophila DSM 15071</name>
    <dbReference type="NCBI Taxonomy" id="1123397"/>
    <lineage>
        <taxon>Bacteria</taxon>
        <taxon>Pseudomonadati</taxon>
        <taxon>Pseudomonadota</taxon>
        <taxon>Gammaproteobacteria</taxon>
        <taxon>Thiohalospirales</taxon>
        <taxon>Thiohalospiraceae</taxon>
        <taxon>Thiohalospira</taxon>
    </lineage>
</organism>
<dbReference type="Gene3D" id="3.40.1010.10">
    <property type="entry name" value="Cobalt-precorrin-4 Transmethylase, Domain 1"/>
    <property type="match status" value="1"/>
</dbReference>
<dbReference type="InterPro" id="IPR035996">
    <property type="entry name" value="4pyrrol_Methylase_sf"/>
</dbReference>
<dbReference type="InterPro" id="IPR014777">
    <property type="entry name" value="4pyrrole_Mease_sub1"/>
</dbReference>
<dbReference type="InterPro" id="IPR050714">
    <property type="entry name" value="Cobalamin_biosynth_MTase"/>
</dbReference>
<dbReference type="CDD" id="cd02440">
    <property type="entry name" value="AdoMet_MTases"/>
    <property type="match status" value="1"/>
</dbReference>
<keyword evidence="2" id="KW-0169">Cobalamin biosynthesis</keyword>
<dbReference type="AlphaFoldDB" id="A0A1I1Q4I6"/>
<reference evidence="7 8" key="1">
    <citation type="submission" date="2016-10" db="EMBL/GenBank/DDBJ databases">
        <authorList>
            <person name="de Groot N.N."/>
        </authorList>
    </citation>
    <scope>NUCLEOTIDE SEQUENCE [LARGE SCALE GENOMIC DNA]</scope>
    <source>
        <strain evidence="7 8">HL3</strain>
    </source>
</reference>
<dbReference type="Pfam" id="PF00590">
    <property type="entry name" value="TP_methylase"/>
    <property type="match status" value="1"/>
</dbReference>
<dbReference type="EMBL" id="FOMJ01000002">
    <property type="protein sequence ID" value="SFD16935.1"/>
    <property type="molecule type" value="Genomic_DNA"/>
</dbReference>
<dbReference type="PANTHER" id="PTHR43182:SF1">
    <property type="entry name" value="COBALT-PRECORRIN-7 C(5)-METHYLTRANSFERASE"/>
    <property type="match status" value="1"/>
</dbReference>
<protein>
    <submittedName>
        <fullName evidence="7">Precorrin-6Y C5,15-methyltransferase (Decarboxylating)</fullName>
    </submittedName>
</protein>
<keyword evidence="5" id="KW-0949">S-adenosyl-L-methionine</keyword>
<evidence type="ECO:0000256" key="2">
    <source>
        <dbReference type="ARBA" id="ARBA00022573"/>
    </source>
</evidence>
<dbReference type="PIRSF" id="PIRSF036428">
    <property type="entry name" value="CobL"/>
    <property type="match status" value="1"/>
</dbReference>
<evidence type="ECO:0000256" key="3">
    <source>
        <dbReference type="ARBA" id="ARBA00022603"/>
    </source>
</evidence>
<dbReference type="SUPFAM" id="SSF53790">
    <property type="entry name" value="Tetrapyrrole methylase"/>
    <property type="match status" value="1"/>
</dbReference>
<keyword evidence="8" id="KW-1185">Reference proteome</keyword>
<evidence type="ECO:0000256" key="5">
    <source>
        <dbReference type="ARBA" id="ARBA00022691"/>
    </source>
</evidence>
<dbReference type="STRING" id="1123397.SAMN05660831_00980"/>
<dbReference type="GO" id="GO:0008276">
    <property type="term" value="F:protein methyltransferase activity"/>
    <property type="evidence" value="ECO:0007669"/>
    <property type="project" value="InterPro"/>
</dbReference>
<proteinExistence type="predicted"/>
<dbReference type="CDD" id="cd11644">
    <property type="entry name" value="Precorrin-6Y-MT"/>
    <property type="match status" value="1"/>
</dbReference>
<dbReference type="Proteomes" id="UP000198611">
    <property type="component" value="Unassembled WGS sequence"/>
</dbReference>
<dbReference type="NCBIfam" id="TIGR02467">
    <property type="entry name" value="CbiE"/>
    <property type="match status" value="1"/>
</dbReference>
<sequence length="411" mass="43442">MDSVNADGTPAPWLAVVGLGDDGPAGLAPRARSLVEEAGTVFGGERHLGLLPEQSGQERIPWPSPLTEALPWIEARRGRPVCVLASGDPFWYGIGATLARHLPAAEMEVVPAPSAFSLAAARLGWPLQETRCLSLHGRALERIHPWLQEGARLLVLSWDGTTPAALAQRLTERGFGGSRLTVLEHLGGTAEDRRTTRAADWSEPETAALNTVAVECRAEPGARIIPRSPGRPESAFHHDGNITKREVRAVALARLAPESGERLWDLGAGSGAVGVEWMLTDPANHAVAVEHRTDRLENIAANAREFGVPDLECIQGRAPDALAGLPDPDAIFIGGGLTSPGLLERCHAALPTGGRLVATSVTVEGDAALAAAADRYGGELSRLAVERAEPLGGFTGWAPLRPVTLWSLVAE</sequence>
<keyword evidence="4 7" id="KW-0808">Transferase</keyword>
<dbReference type="InterPro" id="IPR006365">
    <property type="entry name" value="Cbl_synth_CobL"/>
</dbReference>
<evidence type="ECO:0000256" key="4">
    <source>
        <dbReference type="ARBA" id="ARBA00022679"/>
    </source>
</evidence>
<comment type="pathway">
    <text evidence="1">Cofactor biosynthesis; adenosylcobalamin biosynthesis.</text>
</comment>
<evidence type="ECO:0000256" key="1">
    <source>
        <dbReference type="ARBA" id="ARBA00004953"/>
    </source>
</evidence>
<dbReference type="InterPro" id="IPR014008">
    <property type="entry name" value="Cbl_synth_MTase_CbiT"/>
</dbReference>
<keyword evidence="3 7" id="KW-0489">Methyltransferase</keyword>